<accession>A0A9D9HLC8</accession>
<proteinExistence type="predicted"/>
<feature type="domain" description="Type I restriction enzyme R protein N-terminal" evidence="1">
    <location>
        <begin position="26"/>
        <end position="126"/>
    </location>
</feature>
<sequence>MPDIFATMTEGTVWDPLRKKEVALTPEEHVRQWFIGLLHNLMHVPMHMMMSEVAFKLGAKNFRADILVYDRNASPLAVVECKRPETAVDSQVLDQAIRYNMVLDVRYIFITNGKKTFICRKKPSQSGDSETDAGIPEYEFISQVPEYRQMLQEDAQEEKRFRGVLK</sequence>
<reference evidence="2" key="1">
    <citation type="submission" date="2020-10" db="EMBL/GenBank/DDBJ databases">
        <authorList>
            <person name="Gilroy R."/>
        </authorList>
    </citation>
    <scope>NUCLEOTIDE SEQUENCE</scope>
    <source>
        <strain evidence="2">B1-3475</strain>
    </source>
</reference>
<protein>
    <submittedName>
        <fullName evidence="2">Type I restriction enzyme HsdR N-terminal domain-containing protein</fullName>
    </submittedName>
</protein>
<dbReference type="EMBL" id="JADIMK010000066">
    <property type="protein sequence ID" value="MBO8455968.1"/>
    <property type="molecule type" value="Genomic_DNA"/>
</dbReference>
<dbReference type="Pfam" id="PF13588">
    <property type="entry name" value="HSDR_N_2"/>
    <property type="match status" value="1"/>
</dbReference>
<dbReference type="InterPro" id="IPR029464">
    <property type="entry name" value="HSDR_N"/>
</dbReference>
<dbReference type="Gene3D" id="3.90.1570.30">
    <property type="match status" value="1"/>
</dbReference>
<name>A0A9D9HLC8_9BACT</name>
<organism evidence="2 3">
    <name type="scientific">Candidatus Cryptobacteroides intestinigallinarum</name>
    <dbReference type="NCBI Taxonomy" id="2840767"/>
    <lineage>
        <taxon>Bacteria</taxon>
        <taxon>Pseudomonadati</taxon>
        <taxon>Bacteroidota</taxon>
        <taxon>Bacteroidia</taxon>
        <taxon>Bacteroidales</taxon>
        <taxon>Candidatus Cryptobacteroides</taxon>
    </lineage>
</organism>
<dbReference type="Proteomes" id="UP000823617">
    <property type="component" value="Unassembled WGS sequence"/>
</dbReference>
<evidence type="ECO:0000313" key="2">
    <source>
        <dbReference type="EMBL" id="MBO8455968.1"/>
    </source>
</evidence>
<reference evidence="2" key="2">
    <citation type="journal article" date="2021" name="PeerJ">
        <title>Extensive microbial diversity within the chicken gut microbiome revealed by metagenomics and culture.</title>
        <authorList>
            <person name="Gilroy R."/>
            <person name="Ravi A."/>
            <person name="Getino M."/>
            <person name="Pursley I."/>
            <person name="Horton D.L."/>
            <person name="Alikhan N.F."/>
            <person name="Baker D."/>
            <person name="Gharbi K."/>
            <person name="Hall N."/>
            <person name="Watson M."/>
            <person name="Adriaenssens E.M."/>
            <person name="Foster-Nyarko E."/>
            <person name="Jarju S."/>
            <person name="Secka A."/>
            <person name="Antonio M."/>
            <person name="Oren A."/>
            <person name="Chaudhuri R.R."/>
            <person name="La Ragione R."/>
            <person name="Hildebrand F."/>
            <person name="Pallen M.J."/>
        </authorList>
    </citation>
    <scope>NUCLEOTIDE SEQUENCE</scope>
    <source>
        <strain evidence="2">B1-3475</strain>
    </source>
</reference>
<gene>
    <name evidence="2" type="ORF">IAC08_06145</name>
</gene>
<dbReference type="AlphaFoldDB" id="A0A9D9HLC8"/>
<evidence type="ECO:0000259" key="1">
    <source>
        <dbReference type="Pfam" id="PF13588"/>
    </source>
</evidence>
<comment type="caution">
    <text evidence="2">The sequence shown here is derived from an EMBL/GenBank/DDBJ whole genome shotgun (WGS) entry which is preliminary data.</text>
</comment>
<evidence type="ECO:0000313" key="3">
    <source>
        <dbReference type="Proteomes" id="UP000823617"/>
    </source>
</evidence>